<dbReference type="RefSeq" id="WP_011005961.1">
    <property type="nucleotide sequence ID" value="NC_003350.1"/>
</dbReference>
<comment type="subcellular location">
    <subcellularLocation>
        <location evidence="1">Membrane</location>
        <topology evidence="1">Single-pass membrane protein</topology>
    </subcellularLocation>
</comment>
<evidence type="ECO:0000256" key="2">
    <source>
        <dbReference type="ARBA" id="ARBA00022692"/>
    </source>
</evidence>
<dbReference type="EMBL" id="AJ344068">
    <property type="protein sequence ID" value="CAC86863.1"/>
    <property type="molecule type" value="Genomic_DNA"/>
</dbReference>
<evidence type="ECO:0000256" key="1">
    <source>
        <dbReference type="ARBA" id="ARBA00004167"/>
    </source>
</evidence>
<proteinExistence type="predicted"/>
<evidence type="ECO:0000256" key="6">
    <source>
        <dbReference type="SAM" id="Phobius"/>
    </source>
</evidence>
<dbReference type="InterPro" id="IPR032710">
    <property type="entry name" value="NTF2-like_dom_sf"/>
</dbReference>
<dbReference type="CDD" id="cd16424">
    <property type="entry name" value="VirB8"/>
    <property type="match status" value="1"/>
</dbReference>
<keyword evidence="4 6" id="KW-0472">Membrane</keyword>
<gene>
    <name evidence="8" type="primary">mpfF</name>
</gene>
<dbReference type="GO" id="GO:0016020">
    <property type="term" value="C:membrane"/>
    <property type="evidence" value="ECO:0007669"/>
    <property type="project" value="UniProtKB-SubCell"/>
</dbReference>
<keyword evidence="2 6" id="KW-0812">Transmembrane</keyword>
<geneLocation type="plasmid" evidence="8">
    <name>pWW0</name>
</geneLocation>
<feature type="region of interest" description="Disordered" evidence="5">
    <location>
        <begin position="1"/>
        <end position="28"/>
    </location>
</feature>
<protein>
    <submittedName>
        <fullName evidence="8">Putative mating pair formation protein</fullName>
    </submittedName>
</protein>
<sequence>MEYVDNGQRFQQAEKARRKREVEGNKTRQERNRSLFFQGVQAAAILGLGFAVASLANSKTYIPVVTVLGADGEVLKQRVITNDNVDQEQAIIEKVMFDMIRACETFDPKRKQQLSDTCHTYQIQQVAREYEELISPENLQNPYVTLGENDWIEAQPYRMNKVGDEYQVAFKAITHKWGDKEPTERRYLSTVKVAHTLVPRALGDRWENPFGTLATVYRKSEELSRQ</sequence>
<dbReference type="InterPro" id="IPR007430">
    <property type="entry name" value="VirB8"/>
</dbReference>
<evidence type="ECO:0000313" key="8">
    <source>
        <dbReference type="EMBL" id="CAC86863.1"/>
    </source>
</evidence>
<evidence type="ECO:0000256" key="4">
    <source>
        <dbReference type="ARBA" id="ARBA00023136"/>
    </source>
</evidence>
<keyword evidence="3 6" id="KW-1133">Transmembrane helix</keyword>
<keyword evidence="8" id="KW-0614">Plasmid</keyword>
<dbReference type="AlphaFoldDB" id="Q8VMF3"/>
<evidence type="ECO:0000256" key="5">
    <source>
        <dbReference type="SAM" id="MobiDB-lite"/>
    </source>
</evidence>
<evidence type="ECO:0000259" key="7">
    <source>
        <dbReference type="Pfam" id="PF04335"/>
    </source>
</evidence>
<feature type="domain" description="Bacterial virulence protein VirB8" evidence="7">
    <location>
        <begin position="24"/>
        <end position="222"/>
    </location>
</feature>
<dbReference type="Pfam" id="PF04335">
    <property type="entry name" value="VirB8"/>
    <property type="match status" value="1"/>
</dbReference>
<feature type="transmembrane region" description="Helical" evidence="6">
    <location>
        <begin position="35"/>
        <end position="56"/>
    </location>
</feature>
<name>Q8VMF3_PSEPU</name>
<evidence type="ECO:0000256" key="3">
    <source>
        <dbReference type="ARBA" id="ARBA00022989"/>
    </source>
</evidence>
<reference evidence="8" key="1">
    <citation type="journal article" date="2002" name="Environ. Microbiol.">
        <title>Complete sequence of the IncP-9 TOL plasmid pWW0 from Pseudomonas putida.</title>
        <authorList>
            <person name="Greated A."/>
            <person name="Lambertson L."/>
            <person name="Williams P.A."/>
            <person name="Thomas C.M."/>
        </authorList>
    </citation>
    <scope>NUCLEOTIDE SEQUENCE [LARGE SCALE GENOMIC DNA]</scope>
    <source>
        <plasmid evidence="8">pWW0</plasmid>
    </source>
</reference>
<feature type="compositionally biased region" description="Basic and acidic residues" evidence="5">
    <location>
        <begin position="12"/>
        <end position="28"/>
    </location>
</feature>
<dbReference type="Gene3D" id="3.10.450.230">
    <property type="entry name" value="VirB8 protein"/>
    <property type="match status" value="1"/>
</dbReference>
<organism evidence="8">
    <name type="scientific">Pseudomonas putida</name>
    <name type="common">Arthrobacter siderocapsulatus</name>
    <dbReference type="NCBI Taxonomy" id="303"/>
    <lineage>
        <taxon>Bacteria</taxon>
        <taxon>Pseudomonadati</taxon>
        <taxon>Pseudomonadota</taxon>
        <taxon>Gammaproteobacteria</taxon>
        <taxon>Pseudomonadales</taxon>
        <taxon>Pseudomonadaceae</taxon>
        <taxon>Pseudomonas</taxon>
    </lineage>
</organism>
<accession>Q8VMF3</accession>
<dbReference type="SUPFAM" id="SSF54427">
    <property type="entry name" value="NTF2-like"/>
    <property type="match status" value="1"/>
</dbReference>